<proteinExistence type="predicted"/>
<dbReference type="AlphaFoldDB" id="A0A179FUQ8"/>
<evidence type="ECO:0000313" key="2">
    <source>
        <dbReference type="EMBL" id="OAQ68968.1"/>
    </source>
</evidence>
<evidence type="ECO:0000313" key="3">
    <source>
        <dbReference type="Proteomes" id="UP000078397"/>
    </source>
</evidence>
<protein>
    <recommendedName>
        <fullName evidence="4">MEI5 protein</fullName>
    </recommendedName>
</protein>
<dbReference type="Proteomes" id="UP000078397">
    <property type="component" value="Unassembled WGS sequence"/>
</dbReference>
<feature type="coiled-coil region" evidence="1">
    <location>
        <begin position="65"/>
        <end position="92"/>
    </location>
</feature>
<keyword evidence="3" id="KW-1185">Reference proteome</keyword>
<organism evidence="2 3">
    <name type="scientific">Pochonia chlamydosporia 170</name>
    <dbReference type="NCBI Taxonomy" id="1380566"/>
    <lineage>
        <taxon>Eukaryota</taxon>
        <taxon>Fungi</taxon>
        <taxon>Dikarya</taxon>
        <taxon>Ascomycota</taxon>
        <taxon>Pezizomycotina</taxon>
        <taxon>Sordariomycetes</taxon>
        <taxon>Hypocreomycetidae</taxon>
        <taxon>Hypocreales</taxon>
        <taxon>Clavicipitaceae</taxon>
        <taxon>Pochonia</taxon>
    </lineage>
</organism>
<evidence type="ECO:0008006" key="4">
    <source>
        <dbReference type="Google" id="ProtNLM"/>
    </source>
</evidence>
<name>A0A179FUQ8_METCM</name>
<dbReference type="KEGG" id="pchm:VFPPC_05115"/>
<dbReference type="EMBL" id="LSBJ02000003">
    <property type="protein sequence ID" value="OAQ68968.1"/>
    <property type="molecule type" value="Genomic_DNA"/>
</dbReference>
<feature type="coiled-coil region" evidence="1">
    <location>
        <begin position="118"/>
        <end position="194"/>
    </location>
</feature>
<dbReference type="GeneID" id="28848352"/>
<dbReference type="OrthoDB" id="5238996at2759"/>
<dbReference type="RefSeq" id="XP_018145818.1">
    <property type="nucleotide sequence ID" value="XM_018284358.1"/>
</dbReference>
<sequence>MAHPSFKERMKTLTTMAESKVKAAAKGPINRNLKDSKLWSLICLAREVSVDTEGIQDYGQLVSDKKSLEHEVSEKSTEIARLKEELAHCKDMASTEKSFLMREFGEQYKKFSERTDTLEINRGRVEQLETELETMKDRNKSQRDKLVSMDRNAKATQSEFTQLEKDMVRTQRDCTIHRSELQAAQEKCADLEARLRTDLGHDAFHDIDVTRVEKLRDSLKSLARESYAILKEFMSDAEQAMTHATPLQNLQGRFPLLPLPTGLTKEAVLMRRAAGQAVICEALMAHIFRPFYISDDLKESAYQMLEFFSEDKEQQQIYRHQVLRIIEDEETEPTVEPVMNAGSAIFMALDRLVPSARLEEFRHKIERFLNRAAQMWVIEAQHASDLIEVMTPGTQNEPPETCQEYGVRNVSNAGTSNHDVAATLFPRIAVRGQTLHVGQVVWSDSPAALIAKDQIPSTTLGRAATVRRNGRRNSVAARPAA</sequence>
<keyword evidence="1" id="KW-0175">Coiled coil</keyword>
<gene>
    <name evidence="2" type="ORF">VFPPC_05115</name>
</gene>
<comment type="caution">
    <text evidence="2">The sequence shown here is derived from an EMBL/GenBank/DDBJ whole genome shotgun (WGS) entry which is preliminary data.</text>
</comment>
<accession>A0A179FUQ8</accession>
<reference evidence="2 3" key="1">
    <citation type="journal article" date="2016" name="PLoS Pathog.">
        <title>Biosynthesis of antibiotic leucinostatins in bio-control fungus Purpureocillium lilacinum and their inhibition on phytophthora revealed by genome mining.</title>
        <authorList>
            <person name="Wang G."/>
            <person name="Liu Z."/>
            <person name="Lin R."/>
            <person name="Li E."/>
            <person name="Mao Z."/>
            <person name="Ling J."/>
            <person name="Yang Y."/>
            <person name="Yin W.B."/>
            <person name="Xie B."/>
        </authorList>
    </citation>
    <scope>NUCLEOTIDE SEQUENCE [LARGE SCALE GENOMIC DNA]</scope>
    <source>
        <strain evidence="2">170</strain>
    </source>
</reference>
<evidence type="ECO:0000256" key="1">
    <source>
        <dbReference type="SAM" id="Coils"/>
    </source>
</evidence>